<feature type="compositionally biased region" description="Low complexity" evidence="1">
    <location>
        <begin position="267"/>
        <end position="286"/>
    </location>
</feature>
<gene>
    <name evidence="2" type="ORF">S7711_07180</name>
</gene>
<evidence type="ECO:0000313" key="3">
    <source>
        <dbReference type="Proteomes" id="UP000028045"/>
    </source>
</evidence>
<dbReference type="HOGENOM" id="CLU_043073_0_0_1"/>
<keyword evidence="3" id="KW-1185">Reference proteome</keyword>
<evidence type="ECO:0000256" key="1">
    <source>
        <dbReference type="SAM" id="MobiDB-lite"/>
    </source>
</evidence>
<accession>A0A084AKG7</accession>
<feature type="region of interest" description="Disordered" evidence="1">
    <location>
        <begin position="345"/>
        <end position="399"/>
    </location>
</feature>
<reference evidence="2 3" key="1">
    <citation type="journal article" date="2014" name="BMC Genomics">
        <title>Comparative genome sequencing reveals chemotype-specific gene clusters in the toxigenic black mold Stachybotrys.</title>
        <authorList>
            <person name="Semeiks J."/>
            <person name="Borek D."/>
            <person name="Otwinowski Z."/>
            <person name="Grishin N.V."/>
        </authorList>
    </citation>
    <scope>NUCLEOTIDE SEQUENCE [LARGE SCALE GENOMIC DNA]</scope>
    <source>
        <strain evidence="3">CBS 109288 / IBT 7711</strain>
    </source>
</reference>
<feature type="compositionally biased region" description="Basic residues" evidence="1">
    <location>
        <begin position="358"/>
        <end position="370"/>
    </location>
</feature>
<feature type="region of interest" description="Disordered" evidence="1">
    <location>
        <begin position="456"/>
        <end position="495"/>
    </location>
</feature>
<feature type="region of interest" description="Disordered" evidence="1">
    <location>
        <begin position="236"/>
        <end position="287"/>
    </location>
</feature>
<evidence type="ECO:0000313" key="2">
    <source>
        <dbReference type="EMBL" id="KEY65796.1"/>
    </source>
</evidence>
<dbReference type="OrthoDB" id="8062037at2759"/>
<protein>
    <submittedName>
        <fullName evidence="2">Uncharacterized protein</fullName>
    </submittedName>
</protein>
<feature type="compositionally biased region" description="Polar residues" evidence="1">
    <location>
        <begin position="238"/>
        <end position="258"/>
    </location>
</feature>
<dbReference type="Proteomes" id="UP000028045">
    <property type="component" value="Unassembled WGS sequence"/>
</dbReference>
<dbReference type="EMBL" id="KL648684">
    <property type="protein sequence ID" value="KEY65796.1"/>
    <property type="molecule type" value="Genomic_DNA"/>
</dbReference>
<name>A0A084AKG7_STACB</name>
<feature type="region of interest" description="Disordered" evidence="1">
    <location>
        <begin position="169"/>
        <end position="191"/>
    </location>
</feature>
<proteinExistence type="predicted"/>
<organism evidence="2 3">
    <name type="scientific">Stachybotrys chartarum (strain CBS 109288 / IBT 7711)</name>
    <name type="common">Toxic black mold</name>
    <name type="synonym">Stilbospora chartarum</name>
    <dbReference type="NCBI Taxonomy" id="1280523"/>
    <lineage>
        <taxon>Eukaryota</taxon>
        <taxon>Fungi</taxon>
        <taxon>Dikarya</taxon>
        <taxon>Ascomycota</taxon>
        <taxon>Pezizomycotina</taxon>
        <taxon>Sordariomycetes</taxon>
        <taxon>Hypocreomycetidae</taxon>
        <taxon>Hypocreales</taxon>
        <taxon>Stachybotryaceae</taxon>
        <taxon>Stachybotrys</taxon>
    </lineage>
</organism>
<sequence length="510" mass="55961">MNATDSSALFTCTFCYRFSPGPPQVLGRSARLACAPCYAALIDLSICWVCGEIVYRREECVSFGCRMLCTGASVRALYEDGDRRSLKRMRELAEAPLCAVCMVETELDRLGQDVVIQKGLRRVDKTDGGVTRKRWETNEAKKLDRARTQGAQKVVASLTMPKCITDMSRQHRHASPVQTGLDGNESDHVGTNDSSISYSTIWVNIFDPINRPSYQARPLKPVPLFMQPFLSREELSRRTSPTWPRSNLRPVSSPSTPCGSRPGSPRLLSKATSSLSTSCPSVSGGSHAQAKTAIKPLAAYTSRVGIALPQQYVVGRYRQSPDLTSSETSLPYVSVDPLDLTRAKGGRSCIKEEPLKRPSSRFAHRPRRSKALSSEYNTPPEYMDANPSGPHPRSLSALRPASAEAAASFPSQCSQIPAALAAPTLSSEYLEKYRPLVLPRRRREALQIDELWKSGTAPAETKARRSRSSGVTVDDGGTTQDKANTGEWEGTPTGRIRSVGAELRKFFTGR</sequence>
<dbReference type="AlphaFoldDB" id="A0A084AKG7"/>